<feature type="compositionally biased region" description="Basic and acidic residues" evidence="1">
    <location>
        <begin position="43"/>
        <end position="65"/>
    </location>
</feature>
<feature type="region of interest" description="Disordered" evidence="1">
    <location>
        <begin position="42"/>
        <end position="99"/>
    </location>
</feature>
<organism evidence="2 3">
    <name type="scientific">Plectus sambesii</name>
    <dbReference type="NCBI Taxonomy" id="2011161"/>
    <lineage>
        <taxon>Eukaryota</taxon>
        <taxon>Metazoa</taxon>
        <taxon>Ecdysozoa</taxon>
        <taxon>Nematoda</taxon>
        <taxon>Chromadorea</taxon>
        <taxon>Plectida</taxon>
        <taxon>Plectina</taxon>
        <taxon>Plectoidea</taxon>
        <taxon>Plectidae</taxon>
        <taxon>Plectus</taxon>
    </lineage>
</organism>
<protein>
    <submittedName>
        <fullName evidence="3">Uncharacterized protein</fullName>
    </submittedName>
</protein>
<name>A0A914XI35_9BILA</name>
<evidence type="ECO:0000256" key="1">
    <source>
        <dbReference type="SAM" id="MobiDB-lite"/>
    </source>
</evidence>
<evidence type="ECO:0000313" key="2">
    <source>
        <dbReference type="Proteomes" id="UP000887566"/>
    </source>
</evidence>
<accession>A0A914XI35</accession>
<dbReference type="AlphaFoldDB" id="A0A914XI35"/>
<sequence>MIHQLFMNNDLCVEKLGNVRSTYTEATGGSQGGVAGCGLAQRRQLDEPSREREMKTGRQALKDARATQSRGLDDTGIGQSSKAAPFSAPISRPDDYCEQTRSDAIEAPHLIHLIAPREIVAQGTAFTRG</sequence>
<dbReference type="Proteomes" id="UP000887566">
    <property type="component" value="Unplaced"/>
</dbReference>
<reference evidence="3" key="1">
    <citation type="submission" date="2022-11" db="UniProtKB">
        <authorList>
            <consortium name="WormBaseParasite"/>
        </authorList>
    </citation>
    <scope>IDENTIFICATION</scope>
</reference>
<evidence type="ECO:0000313" key="3">
    <source>
        <dbReference type="WBParaSite" id="PSAMB.scaffold788size41356.g8714.t1"/>
    </source>
</evidence>
<proteinExistence type="predicted"/>
<keyword evidence="2" id="KW-1185">Reference proteome</keyword>
<dbReference type="WBParaSite" id="PSAMB.scaffold788size41356.g8714.t1">
    <property type="protein sequence ID" value="PSAMB.scaffold788size41356.g8714.t1"/>
    <property type="gene ID" value="PSAMB.scaffold788size41356.g8714"/>
</dbReference>